<dbReference type="Pfam" id="PF13556">
    <property type="entry name" value="HTH_30"/>
    <property type="match status" value="1"/>
</dbReference>
<gene>
    <name evidence="3" type="ORF">B446_32430</name>
</gene>
<keyword evidence="4" id="KW-1185">Reference proteome</keyword>
<protein>
    <submittedName>
        <fullName evidence="3">Putative transcriptional regulator, PucR family protein</fullName>
    </submittedName>
</protein>
<accession>S5VZ62</accession>
<evidence type="ECO:0000313" key="4">
    <source>
        <dbReference type="Proteomes" id="UP000015423"/>
    </source>
</evidence>
<dbReference type="InterPro" id="IPR042070">
    <property type="entry name" value="PucR_C-HTH_sf"/>
</dbReference>
<dbReference type="RefSeq" id="WP_020943699.1">
    <property type="nucleotide sequence ID" value="NC_021985.1"/>
</dbReference>
<evidence type="ECO:0000313" key="3">
    <source>
        <dbReference type="EMBL" id="AGS73290.1"/>
    </source>
</evidence>
<dbReference type="KEGG" id="sci:B446_32430"/>
<reference evidence="3 4" key="2">
    <citation type="journal article" date="2013" name="J. Biotechnol.">
        <title>Complete genome sequence of the kirromycin producer Streptomyces collinus Tu 365 consisting of a linear chromosome and two linear plasmids.</title>
        <authorList>
            <person name="Ruckert C."/>
            <person name="Szczepanowski R."/>
            <person name="Albersmeier A."/>
            <person name="Goesmann A."/>
            <person name="Iftime D."/>
            <person name="Musiol E.M."/>
            <person name="Blin K."/>
            <person name="Wohlleben W."/>
            <person name="Puhler A."/>
            <person name="Kalinowski J."/>
            <person name="Weber T."/>
        </authorList>
    </citation>
    <scope>NUCLEOTIDE SEQUENCE [LARGE SCALE GENOMIC DNA]</scope>
    <source>
        <strain evidence="4">DSM 40733 / Tue 365</strain>
    </source>
</reference>
<dbReference type="InterPro" id="IPR058663">
    <property type="entry name" value="PucR-like_N"/>
</dbReference>
<dbReference type="PATRIC" id="fig|1214242.5.peg.6647"/>
<dbReference type="Gene3D" id="1.10.10.2840">
    <property type="entry name" value="PucR C-terminal helix-turn-helix domain"/>
    <property type="match status" value="1"/>
</dbReference>
<sequence>MRRVQCVDESVALLAEAVFTHIDEIAAASAQACAGAQADAAGTADRRRHRLLIILVTGGLDADTLRRTAAEADWLGIHPQTARRRLHQVHRLFGALPADPDARFEAEAALRAAAGREVDRPPG</sequence>
<dbReference type="Proteomes" id="UP000015423">
    <property type="component" value="Chromosome"/>
</dbReference>
<dbReference type="InterPro" id="IPR025736">
    <property type="entry name" value="PucR_C-HTH_dom"/>
</dbReference>
<organism evidence="3 4">
    <name type="scientific">Streptomyces collinus (strain DSM 40733 / Tue 365)</name>
    <dbReference type="NCBI Taxonomy" id="1214242"/>
    <lineage>
        <taxon>Bacteria</taxon>
        <taxon>Bacillati</taxon>
        <taxon>Actinomycetota</taxon>
        <taxon>Actinomycetes</taxon>
        <taxon>Kitasatosporales</taxon>
        <taxon>Streptomycetaceae</taxon>
        <taxon>Streptomyces</taxon>
    </lineage>
</organism>
<feature type="domain" description="PucR C-terminal helix-turn-helix" evidence="1">
    <location>
        <begin position="69"/>
        <end position="112"/>
    </location>
</feature>
<feature type="domain" description="PucR-like N-terminal" evidence="2">
    <location>
        <begin position="8"/>
        <end position="55"/>
    </location>
</feature>
<dbReference type="EMBL" id="CP006259">
    <property type="protein sequence ID" value="AGS73290.1"/>
    <property type="molecule type" value="Genomic_DNA"/>
</dbReference>
<dbReference type="Pfam" id="PF25906">
    <property type="entry name" value="PucR-like_N"/>
    <property type="match status" value="1"/>
</dbReference>
<name>S5VZ62_STRC3</name>
<dbReference type="STRING" id="1214242.B446_32430"/>
<dbReference type="HOGENOM" id="CLU_2013902_0_0_11"/>
<reference evidence="4" key="1">
    <citation type="submission" date="2012-10" db="EMBL/GenBank/DDBJ databases">
        <title>The complete genome sequence of Streptomyces collinus Tu 365.</title>
        <authorList>
            <person name="Ruckert C."/>
            <person name="Szczepanowski R."/>
            <person name="Goesmann A."/>
            <person name="Pross E.K."/>
            <person name="Musiol E.M."/>
            <person name="Blin K."/>
            <person name="Wohlleben W."/>
            <person name="Puhler A."/>
            <person name="Weber T."/>
            <person name="Kalinowski J."/>
        </authorList>
    </citation>
    <scope>NUCLEOTIDE SEQUENCE [LARGE SCALE GENOMIC DNA]</scope>
    <source>
        <strain evidence="4">DSM 40733 / Tue 365</strain>
    </source>
</reference>
<evidence type="ECO:0000259" key="2">
    <source>
        <dbReference type="Pfam" id="PF25906"/>
    </source>
</evidence>
<proteinExistence type="predicted"/>
<dbReference type="AlphaFoldDB" id="S5VZ62"/>
<evidence type="ECO:0000259" key="1">
    <source>
        <dbReference type="Pfam" id="PF13556"/>
    </source>
</evidence>